<dbReference type="Proteomes" id="UP001187192">
    <property type="component" value="Unassembled WGS sequence"/>
</dbReference>
<organism evidence="1 2">
    <name type="scientific">Ficus carica</name>
    <name type="common">Common fig</name>
    <dbReference type="NCBI Taxonomy" id="3494"/>
    <lineage>
        <taxon>Eukaryota</taxon>
        <taxon>Viridiplantae</taxon>
        <taxon>Streptophyta</taxon>
        <taxon>Embryophyta</taxon>
        <taxon>Tracheophyta</taxon>
        <taxon>Spermatophyta</taxon>
        <taxon>Magnoliopsida</taxon>
        <taxon>eudicotyledons</taxon>
        <taxon>Gunneridae</taxon>
        <taxon>Pentapetalae</taxon>
        <taxon>rosids</taxon>
        <taxon>fabids</taxon>
        <taxon>Rosales</taxon>
        <taxon>Moraceae</taxon>
        <taxon>Ficeae</taxon>
        <taxon>Ficus</taxon>
    </lineage>
</organism>
<evidence type="ECO:0000313" key="2">
    <source>
        <dbReference type="Proteomes" id="UP001187192"/>
    </source>
</evidence>
<accession>A0AA88A5E0</accession>
<reference evidence="1" key="1">
    <citation type="submission" date="2023-07" db="EMBL/GenBank/DDBJ databases">
        <title>draft genome sequence of fig (Ficus carica).</title>
        <authorList>
            <person name="Takahashi T."/>
            <person name="Nishimura K."/>
        </authorList>
    </citation>
    <scope>NUCLEOTIDE SEQUENCE</scope>
</reference>
<proteinExistence type="predicted"/>
<sequence>MWSQTLQLLQYEQQQQLRRRIRCIRRLQRLSHRRRRLIDEGVAFLHELMNALPYVRGCGLPKGACPSSNVVECDALNVVFDSSFID</sequence>
<dbReference type="Gramene" id="FCD_00014322-RA">
    <property type="protein sequence ID" value="FCD_00014322-RA:cds"/>
    <property type="gene ID" value="FCD_00014322"/>
</dbReference>
<dbReference type="EMBL" id="BTGU01000007">
    <property type="protein sequence ID" value="GMN37621.1"/>
    <property type="molecule type" value="Genomic_DNA"/>
</dbReference>
<dbReference type="AlphaFoldDB" id="A0AA88A5E0"/>
<comment type="caution">
    <text evidence="1">The sequence shown here is derived from an EMBL/GenBank/DDBJ whole genome shotgun (WGS) entry which is preliminary data.</text>
</comment>
<protein>
    <submittedName>
        <fullName evidence="1">Uncharacterized protein</fullName>
    </submittedName>
</protein>
<evidence type="ECO:0000313" key="1">
    <source>
        <dbReference type="EMBL" id="GMN37621.1"/>
    </source>
</evidence>
<keyword evidence="2" id="KW-1185">Reference proteome</keyword>
<gene>
    <name evidence="1" type="ORF">TIFTF001_006972</name>
</gene>
<name>A0AA88A5E0_FICCA</name>